<dbReference type="EMBL" id="CP092900">
    <property type="protein sequence ID" value="UTC24261.1"/>
    <property type="molecule type" value="Genomic_DNA"/>
</dbReference>
<proteinExistence type="predicted"/>
<sequence length="222" mass="24329">MATMYEELLEFGKSNHKHLPQDVKEMFGKGNTEPLKAKECLNIAFMIIEGLAEKSSEVKARQEQSSKNKSGHGMMPQLQPGAAMWSVNISKLSALKEAFIKHDKVALHSILSQSFDGSLDSQIAPLISHALNEESTGAISEQEEKDDIAKMMQEALPKLIENREEAEQLCVRANPLKDDHSADPSAVAGRNDYLQEAVVAMELGDNDGSSIDHNAAQSTKNL</sequence>
<keyword evidence="3" id="KW-1185">Reference proteome</keyword>
<protein>
    <submittedName>
        <fullName evidence="2">Uncharacterized protein</fullName>
    </submittedName>
</protein>
<accession>A0ABY5DIS9</accession>
<evidence type="ECO:0000256" key="1">
    <source>
        <dbReference type="SAM" id="MobiDB-lite"/>
    </source>
</evidence>
<gene>
    <name evidence="2" type="ORF">MMH89_03360</name>
</gene>
<evidence type="ECO:0000313" key="3">
    <source>
        <dbReference type="Proteomes" id="UP001055955"/>
    </source>
</evidence>
<dbReference type="RefSeq" id="WP_258568046.1">
    <property type="nucleotide sequence ID" value="NZ_CP092900.1"/>
</dbReference>
<reference evidence="2 3" key="1">
    <citation type="journal article" date="2022" name="Nat. Microbiol.">
        <title>The microbiome of a bacterivorous marine choanoflagellate contains a resource-demanding obligate bacterial associate.</title>
        <authorList>
            <person name="Needham D.M."/>
            <person name="Poirier C."/>
            <person name="Bachy C."/>
            <person name="George E.E."/>
            <person name="Wilken S."/>
            <person name="Yung C.C.M."/>
            <person name="Limardo A.J."/>
            <person name="Morando M."/>
            <person name="Sudek L."/>
            <person name="Malmstrom R.R."/>
            <person name="Keeling P.J."/>
            <person name="Santoro A.E."/>
            <person name="Worden A.Z."/>
        </authorList>
    </citation>
    <scope>NUCLEOTIDE SEQUENCE [LARGE SCALE GENOMIC DNA]</scope>
    <source>
        <strain evidence="2 3">Comchoano-1</strain>
    </source>
</reference>
<feature type="compositionally biased region" description="Basic and acidic residues" evidence="1">
    <location>
        <begin position="56"/>
        <end position="66"/>
    </location>
</feature>
<dbReference type="Proteomes" id="UP001055955">
    <property type="component" value="Chromosome"/>
</dbReference>
<evidence type="ECO:0000313" key="2">
    <source>
        <dbReference type="EMBL" id="UTC24261.1"/>
    </source>
</evidence>
<organism evidence="2 3">
    <name type="scientific">Candidatus Comchoanobacter bicostacola</name>
    <dbReference type="NCBI Taxonomy" id="2919598"/>
    <lineage>
        <taxon>Bacteria</taxon>
        <taxon>Pseudomonadati</taxon>
        <taxon>Pseudomonadota</taxon>
        <taxon>Gammaproteobacteria</taxon>
        <taxon>Candidatus Comchoanobacterales</taxon>
        <taxon>Candidatus Comchoanobacteraceae</taxon>
        <taxon>Candidatus Comchoanobacter</taxon>
    </lineage>
</organism>
<feature type="region of interest" description="Disordered" evidence="1">
    <location>
        <begin position="56"/>
        <end position="78"/>
    </location>
</feature>
<name>A0ABY5DIS9_9GAMM</name>